<dbReference type="Gene3D" id="1.20.120.1770">
    <property type="match status" value="1"/>
</dbReference>
<dbReference type="EC" id="7.2.1.3" evidence="11"/>
<comment type="caution">
    <text evidence="14">The sequence shown here is derived from an EMBL/GenBank/DDBJ whole genome shotgun (WGS) entry which is preliminary data.</text>
</comment>
<dbReference type="InterPro" id="IPR006593">
    <property type="entry name" value="Cyt_b561/ferric_Rdtase_TM"/>
</dbReference>
<dbReference type="InterPro" id="IPR045150">
    <property type="entry name" value="CYB561D1/2"/>
</dbReference>
<name>A0AAW2FIR3_9HYME</name>
<gene>
    <name evidence="14" type="ORF">PUN28_011009</name>
</gene>
<evidence type="ECO:0000256" key="2">
    <source>
        <dbReference type="ARBA" id="ARBA00004141"/>
    </source>
</evidence>
<feature type="domain" description="Cytochrome b561" evidence="13">
    <location>
        <begin position="47"/>
        <end position="242"/>
    </location>
</feature>
<reference evidence="14 15" key="1">
    <citation type="submission" date="2023-03" db="EMBL/GenBank/DDBJ databases">
        <title>High recombination rates correlate with genetic variation in Cardiocondyla obscurior ants.</title>
        <authorList>
            <person name="Errbii M."/>
        </authorList>
    </citation>
    <scope>NUCLEOTIDE SEQUENCE [LARGE SCALE GENOMIC DNA]</scope>
    <source>
        <strain evidence="14">Alpha-2009</strain>
        <tissue evidence="14">Whole body</tissue>
    </source>
</reference>
<dbReference type="Pfam" id="PF03188">
    <property type="entry name" value="Cytochrom_B561"/>
    <property type="match status" value="1"/>
</dbReference>
<evidence type="ECO:0000259" key="13">
    <source>
        <dbReference type="PROSITE" id="PS50939"/>
    </source>
</evidence>
<evidence type="ECO:0000256" key="3">
    <source>
        <dbReference type="ARBA" id="ARBA00022448"/>
    </source>
</evidence>
<dbReference type="Proteomes" id="UP001430953">
    <property type="component" value="Unassembled WGS sequence"/>
</dbReference>
<evidence type="ECO:0000256" key="9">
    <source>
        <dbReference type="ARBA" id="ARBA00023004"/>
    </source>
</evidence>
<dbReference type="SMART" id="SM00665">
    <property type="entry name" value="B561"/>
    <property type="match status" value="1"/>
</dbReference>
<dbReference type="GO" id="GO:0140571">
    <property type="term" value="F:transmembrane ascorbate ferrireductase activity"/>
    <property type="evidence" value="ECO:0007669"/>
    <property type="project" value="UniProtKB-EC"/>
</dbReference>
<evidence type="ECO:0000313" key="14">
    <source>
        <dbReference type="EMBL" id="KAL0115836.1"/>
    </source>
</evidence>
<keyword evidence="9" id="KW-0408">Iron</keyword>
<evidence type="ECO:0000256" key="5">
    <source>
        <dbReference type="ARBA" id="ARBA00022692"/>
    </source>
</evidence>
<feature type="transmembrane region" description="Helical" evidence="12">
    <location>
        <begin position="115"/>
        <end position="135"/>
    </location>
</feature>
<dbReference type="PANTHER" id="PTHR15422:SF43">
    <property type="entry name" value="ASCORBATE FERRIREDUCTASE (TRANSMEMBRANE)"/>
    <property type="match status" value="1"/>
</dbReference>
<keyword evidence="10 12" id="KW-0472">Membrane</keyword>
<comment type="cofactor">
    <cofactor evidence="1">
        <name>heme b</name>
        <dbReference type="ChEBI" id="CHEBI:60344"/>
    </cofactor>
</comment>
<evidence type="ECO:0000256" key="7">
    <source>
        <dbReference type="ARBA" id="ARBA00022982"/>
    </source>
</evidence>
<dbReference type="GO" id="GO:0140575">
    <property type="term" value="F:transmembrane monodehydroascorbate reductase activity"/>
    <property type="evidence" value="ECO:0007669"/>
    <property type="project" value="InterPro"/>
</dbReference>
<evidence type="ECO:0000256" key="10">
    <source>
        <dbReference type="ARBA" id="ARBA00023136"/>
    </source>
</evidence>
<keyword evidence="4" id="KW-0349">Heme</keyword>
<keyword evidence="6" id="KW-0479">Metal-binding</keyword>
<evidence type="ECO:0000256" key="8">
    <source>
        <dbReference type="ARBA" id="ARBA00022989"/>
    </source>
</evidence>
<keyword evidence="7" id="KW-0249">Electron transport</keyword>
<dbReference type="EMBL" id="JADYXP020000010">
    <property type="protein sequence ID" value="KAL0115836.1"/>
    <property type="molecule type" value="Genomic_DNA"/>
</dbReference>
<evidence type="ECO:0000256" key="1">
    <source>
        <dbReference type="ARBA" id="ARBA00001970"/>
    </source>
</evidence>
<feature type="transmembrane region" description="Helical" evidence="12">
    <location>
        <begin position="43"/>
        <end position="65"/>
    </location>
</feature>
<organism evidence="14 15">
    <name type="scientific">Cardiocondyla obscurior</name>
    <dbReference type="NCBI Taxonomy" id="286306"/>
    <lineage>
        <taxon>Eukaryota</taxon>
        <taxon>Metazoa</taxon>
        <taxon>Ecdysozoa</taxon>
        <taxon>Arthropoda</taxon>
        <taxon>Hexapoda</taxon>
        <taxon>Insecta</taxon>
        <taxon>Pterygota</taxon>
        <taxon>Neoptera</taxon>
        <taxon>Endopterygota</taxon>
        <taxon>Hymenoptera</taxon>
        <taxon>Apocrita</taxon>
        <taxon>Aculeata</taxon>
        <taxon>Formicoidea</taxon>
        <taxon>Formicidae</taxon>
        <taxon>Myrmicinae</taxon>
        <taxon>Cardiocondyla</taxon>
    </lineage>
</organism>
<evidence type="ECO:0000313" key="15">
    <source>
        <dbReference type="Proteomes" id="UP001430953"/>
    </source>
</evidence>
<feature type="transmembrane region" description="Helical" evidence="12">
    <location>
        <begin position="180"/>
        <end position="201"/>
    </location>
</feature>
<keyword evidence="5 12" id="KW-0812">Transmembrane</keyword>
<dbReference type="AlphaFoldDB" id="A0AAW2FIR3"/>
<feature type="transmembrane region" description="Helical" evidence="12">
    <location>
        <begin position="77"/>
        <end position="103"/>
    </location>
</feature>
<evidence type="ECO:0000256" key="12">
    <source>
        <dbReference type="SAM" id="Phobius"/>
    </source>
</evidence>
<dbReference type="GO" id="GO:0046872">
    <property type="term" value="F:metal ion binding"/>
    <property type="evidence" value="ECO:0007669"/>
    <property type="project" value="UniProtKB-KW"/>
</dbReference>
<comment type="subcellular location">
    <subcellularLocation>
        <location evidence="2">Membrane</location>
        <topology evidence="2">Multi-pass membrane protein</topology>
    </subcellularLocation>
</comment>
<dbReference type="GO" id="GO:0016020">
    <property type="term" value="C:membrane"/>
    <property type="evidence" value="ECO:0007669"/>
    <property type="project" value="UniProtKB-SubCell"/>
</dbReference>
<evidence type="ECO:0000256" key="6">
    <source>
        <dbReference type="ARBA" id="ARBA00022723"/>
    </source>
</evidence>
<dbReference type="PROSITE" id="PS50939">
    <property type="entry name" value="CYTOCHROME_B561"/>
    <property type="match status" value="1"/>
</dbReference>
<accession>A0AAW2FIR3</accession>
<evidence type="ECO:0000256" key="4">
    <source>
        <dbReference type="ARBA" id="ARBA00022617"/>
    </source>
</evidence>
<feature type="transmembrane region" description="Helical" evidence="12">
    <location>
        <begin position="147"/>
        <end position="168"/>
    </location>
</feature>
<evidence type="ECO:0000256" key="11">
    <source>
        <dbReference type="ARBA" id="ARBA00024225"/>
    </source>
</evidence>
<keyword evidence="8 12" id="KW-1133">Transmembrane helix</keyword>
<keyword evidence="15" id="KW-1185">Reference proteome</keyword>
<keyword evidence="3" id="KW-0813">Transport</keyword>
<protein>
    <recommendedName>
        <fullName evidence="11">ascorbate ferrireductase (transmembrane)</fullName>
        <ecNumber evidence="11">7.2.1.3</ecNumber>
    </recommendedName>
</protein>
<proteinExistence type="predicted"/>
<sequence>MGDKAKESEFTLQSTKSELSRNYSTKSIVSSDNKEPDYSAECIFFSILDMINHLLIVLVTLFIVYEGAKEYYNVTNIHVILCTIGYILLMSEAFVVLASNNVLTGSFSHQTKKHLHWILQALGLIFNLVGVIFMYNNKKVHFTSIHGITGLTSLVIVLVLTAFGYPVWIAFQLRKFVRPVIIKFFHNFLGISSFVIGMVSQCYGYNHSWVSVVTKIKYADTILMIITIIITLLSLRGALISLYKQGKNCLK</sequence>
<dbReference type="PANTHER" id="PTHR15422">
    <property type="entry name" value="OS05G0565100 PROTEIN"/>
    <property type="match status" value="1"/>
</dbReference>
<feature type="transmembrane region" description="Helical" evidence="12">
    <location>
        <begin position="221"/>
        <end position="243"/>
    </location>
</feature>